<accession>A0AA42LIT9</accession>
<dbReference type="AlphaFoldDB" id="A0AA42LIT9"/>
<dbReference type="EMBL" id="JAOCDH010000024">
    <property type="protein sequence ID" value="MDH0703577.1"/>
    <property type="molecule type" value="Genomic_DNA"/>
</dbReference>
<reference evidence="1" key="1">
    <citation type="submission" date="2022-09" db="EMBL/GenBank/DDBJ databases">
        <title>Intensive care unit water sources are persistently colonized with multi-drug resistant bacteria and are the site of extensive horizontal gene transfer of antibiotic resistance genes.</title>
        <authorList>
            <person name="Diorio-Toth L."/>
        </authorList>
    </citation>
    <scope>NUCLEOTIDE SEQUENCE</scope>
    <source>
        <strain evidence="1">GD03863</strain>
    </source>
</reference>
<evidence type="ECO:0000313" key="1">
    <source>
        <dbReference type="EMBL" id="MDH0703577.1"/>
    </source>
</evidence>
<comment type="caution">
    <text evidence="1">The sequence shown here is derived from an EMBL/GenBank/DDBJ whole genome shotgun (WGS) entry which is preliminary data.</text>
</comment>
<name>A0AA42LIT9_9GAMM</name>
<organism evidence="1 2">
    <name type="scientific">Ectopseudomonas toyotomiensis</name>
    <dbReference type="NCBI Taxonomy" id="554344"/>
    <lineage>
        <taxon>Bacteria</taxon>
        <taxon>Pseudomonadati</taxon>
        <taxon>Pseudomonadota</taxon>
        <taxon>Gammaproteobacteria</taxon>
        <taxon>Pseudomonadales</taxon>
        <taxon>Pseudomonadaceae</taxon>
        <taxon>Ectopseudomonas</taxon>
    </lineage>
</organism>
<sequence>MYIDYHAMTRDMEYSGDVFPLETGFEQVHVFWNR</sequence>
<gene>
    <name evidence="1" type="ORF">N5D41_19005</name>
</gene>
<dbReference type="Proteomes" id="UP001161137">
    <property type="component" value="Unassembled WGS sequence"/>
</dbReference>
<evidence type="ECO:0000313" key="2">
    <source>
        <dbReference type="Proteomes" id="UP001161137"/>
    </source>
</evidence>
<protein>
    <submittedName>
        <fullName evidence="1">Antirestriction protein ArdA</fullName>
    </submittedName>
</protein>
<proteinExistence type="predicted"/>